<feature type="transmembrane region" description="Helical" evidence="1">
    <location>
        <begin position="59"/>
        <end position="80"/>
    </location>
</feature>
<keyword evidence="1" id="KW-0812">Transmembrane</keyword>
<dbReference type="InterPro" id="IPR002035">
    <property type="entry name" value="VWF_A"/>
</dbReference>
<evidence type="ECO:0000256" key="1">
    <source>
        <dbReference type="SAM" id="Phobius"/>
    </source>
</evidence>
<gene>
    <name evidence="5" type="ORF">CN689_07220</name>
    <name evidence="4" type="ORF">DTO10_20425</name>
</gene>
<dbReference type="Pfam" id="PF13519">
    <property type="entry name" value="VWA_2"/>
    <property type="match status" value="1"/>
</dbReference>
<reference evidence="4 7" key="2">
    <citation type="submission" date="2018-07" db="EMBL/GenBank/DDBJ databases">
        <title>The molecular basis for the intramolecular migration of carboxyl group in the catabolism of para-hydroxybenzoate via gentisate.</title>
        <authorList>
            <person name="Zhao H."/>
            <person name="Xu Y."/>
            <person name="Lin S."/>
            <person name="Spain J.C."/>
            <person name="Zhou N.-Y."/>
        </authorList>
    </citation>
    <scope>NUCLEOTIDE SEQUENCE [LARGE SCALE GENOMIC DNA]</scope>
    <source>
        <strain evidence="4 7">PHB-7a</strain>
    </source>
</reference>
<evidence type="ECO:0000313" key="4">
    <source>
        <dbReference type="EMBL" id="AXN40509.1"/>
    </source>
</evidence>
<dbReference type="AlphaFoldDB" id="A0AAX0RS93"/>
<evidence type="ECO:0000259" key="3">
    <source>
        <dbReference type="Pfam" id="PF13519"/>
    </source>
</evidence>
<dbReference type="Pfam" id="PF07584">
    <property type="entry name" value="BatA"/>
    <property type="match status" value="1"/>
</dbReference>
<keyword evidence="1" id="KW-0472">Membrane</keyword>
<protein>
    <submittedName>
        <fullName evidence="4">VWA domain-containing protein</fullName>
    </submittedName>
</protein>
<evidence type="ECO:0000313" key="5">
    <source>
        <dbReference type="EMBL" id="PEJ35100.1"/>
    </source>
</evidence>
<dbReference type="InterPro" id="IPR024163">
    <property type="entry name" value="Aerotolerance_reg_N"/>
</dbReference>
<dbReference type="KEGG" id="pbut:DTO10_20425"/>
<reference evidence="5 6" key="1">
    <citation type="submission" date="2017-09" db="EMBL/GenBank/DDBJ databases">
        <title>Large-scale bioinformatics analysis of Bacillus genomes uncovers conserved roles of natural products in bacterial physiology.</title>
        <authorList>
            <consortium name="Agbiome Team Llc"/>
            <person name="Bleich R.M."/>
            <person name="Kirk G.J."/>
            <person name="Santa Maria K.C."/>
            <person name="Allen S.E."/>
            <person name="Farag S."/>
            <person name="Shank E.A."/>
            <person name="Bowers A."/>
        </authorList>
    </citation>
    <scope>NUCLEOTIDE SEQUENCE [LARGE SCALE GENOMIC DNA]</scope>
    <source>
        <strain evidence="5 6">AFS003229</strain>
    </source>
</reference>
<name>A0AAX0RS93_9BACI</name>
<sequence length="587" mass="66856">MHISNPLFFLLIIFIAAVILFYFFRKQYETTTISSNLLWEQVLNEWQASPWLHKLQHNLLFWLQILVLLLLMFSLVRPFWFQKGIPGDHLVLIVDTSATMSAKDGELTRFEKAKQELMEILKEVDNQEVTIIEAGQKPIIRANHETNHAVLKKQTEALELTYDHENIDKALKLADSLSNGKETVIHLFSDRVVKDDLSGLSENIPIDVHNFSSQNDNLSLLSFGTANRKEGITGVAVVENQTKKDKTLEFQVTNGKEVLFTKKLSVKANSEKTVDIPVLKEKPYYTASINANDNYSADNEMTAIQSAIYEKVYAVGNVNAFLINALETIGLDVIQLEDKEKVRKDGVVIAQGMELEELGSYPLLFVNEAKKGKQKLTEKLLGTDDPLMEYVQTEKIYIESTSPPINKQWTNVLVSGDFPLIQKGTYQGQPIIALNFSVADSDWPLQPGFPIFLYNSFQWLTQQTNFLGYYQPGEEKWLNLGKDTQKLAIFSESGNNLYSVDLQKEGFKAPSKPGTYEVISGDQVFYFSVLLDEREKSIVSAPSFNINTKSTDMKEASDNKQDYLWYWLACAALLLLMFEWEVYRRGR</sequence>
<accession>A0AAX0RS93</accession>
<evidence type="ECO:0000313" key="7">
    <source>
        <dbReference type="Proteomes" id="UP000260457"/>
    </source>
</evidence>
<dbReference type="Proteomes" id="UP000220106">
    <property type="component" value="Unassembled WGS sequence"/>
</dbReference>
<feature type="domain" description="VWFA" evidence="3">
    <location>
        <begin position="90"/>
        <end position="190"/>
    </location>
</feature>
<dbReference type="EMBL" id="NUEQ01000013">
    <property type="protein sequence ID" value="PEJ35100.1"/>
    <property type="molecule type" value="Genomic_DNA"/>
</dbReference>
<feature type="domain" description="Aerotolerance regulator N-terminal" evidence="2">
    <location>
        <begin position="3"/>
        <end position="78"/>
    </location>
</feature>
<feature type="transmembrane region" description="Helical" evidence="1">
    <location>
        <begin position="6"/>
        <end position="24"/>
    </location>
</feature>
<keyword evidence="1" id="KW-1133">Transmembrane helix</keyword>
<feature type="transmembrane region" description="Helical" evidence="1">
    <location>
        <begin position="563"/>
        <end position="583"/>
    </location>
</feature>
<evidence type="ECO:0000313" key="6">
    <source>
        <dbReference type="Proteomes" id="UP000220106"/>
    </source>
</evidence>
<evidence type="ECO:0000259" key="2">
    <source>
        <dbReference type="Pfam" id="PF07584"/>
    </source>
</evidence>
<organism evidence="5 6">
    <name type="scientific">Peribacillus butanolivorans</name>
    <dbReference type="NCBI Taxonomy" id="421767"/>
    <lineage>
        <taxon>Bacteria</taxon>
        <taxon>Bacillati</taxon>
        <taxon>Bacillota</taxon>
        <taxon>Bacilli</taxon>
        <taxon>Bacillales</taxon>
        <taxon>Bacillaceae</taxon>
        <taxon>Peribacillus</taxon>
    </lineage>
</organism>
<dbReference type="RefSeq" id="WP_098175367.1">
    <property type="nucleotide sequence ID" value="NZ_CP030926.1"/>
</dbReference>
<dbReference type="SUPFAM" id="SSF53300">
    <property type="entry name" value="vWA-like"/>
    <property type="match status" value="1"/>
</dbReference>
<keyword evidence="7" id="KW-1185">Reference proteome</keyword>
<dbReference type="EMBL" id="CP030926">
    <property type="protein sequence ID" value="AXN40509.1"/>
    <property type="molecule type" value="Genomic_DNA"/>
</dbReference>
<dbReference type="PANTHER" id="PTHR37464:SF1">
    <property type="entry name" value="BLL2463 PROTEIN"/>
    <property type="match status" value="1"/>
</dbReference>
<dbReference type="Gene3D" id="3.40.50.410">
    <property type="entry name" value="von Willebrand factor, type A domain"/>
    <property type="match status" value="1"/>
</dbReference>
<dbReference type="InterPro" id="IPR036465">
    <property type="entry name" value="vWFA_dom_sf"/>
</dbReference>
<dbReference type="PANTHER" id="PTHR37464">
    <property type="entry name" value="BLL2463 PROTEIN"/>
    <property type="match status" value="1"/>
</dbReference>
<proteinExistence type="predicted"/>
<dbReference type="Proteomes" id="UP000260457">
    <property type="component" value="Chromosome"/>
</dbReference>